<name>A0A2K3KKQ4_TRIPR</name>
<comment type="caution">
    <text evidence="2">The sequence shown here is derived from an EMBL/GenBank/DDBJ whole genome shotgun (WGS) entry which is preliminary data.</text>
</comment>
<evidence type="ECO:0000256" key="1">
    <source>
        <dbReference type="SAM" id="MobiDB-lite"/>
    </source>
</evidence>
<reference evidence="2 3" key="1">
    <citation type="journal article" date="2014" name="Am. J. Bot.">
        <title>Genome assembly and annotation for red clover (Trifolium pratense; Fabaceae).</title>
        <authorList>
            <person name="Istvanek J."/>
            <person name="Jaros M."/>
            <person name="Krenek A."/>
            <person name="Repkova J."/>
        </authorList>
    </citation>
    <scope>NUCLEOTIDE SEQUENCE [LARGE SCALE GENOMIC DNA]</scope>
    <source>
        <strain evidence="3">cv. Tatra</strain>
        <tissue evidence="2">Young leaves</tissue>
    </source>
</reference>
<feature type="non-terminal residue" evidence="2">
    <location>
        <position position="25"/>
    </location>
</feature>
<dbReference type="EMBL" id="ASHM01199242">
    <property type="protein sequence ID" value="PNX66823.1"/>
    <property type="molecule type" value="Genomic_DNA"/>
</dbReference>
<dbReference type="AlphaFoldDB" id="A0A2K3KKQ4"/>
<proteinExistence type="predicted"/>
<gene>
    <name evidence="2" type="ORF">L195_g063232</name>
</gene>
<evidence type="ECO:0000313" key="3">
    <source>
        <dbReference type="Proteomes" id="UP000236291"/>
    </source>
</evidence>
<organism evidence="2 3">
    <name type="scientific">Trifolium pratense</name>
    <name type="common">Red clover</name>
    <dbReference type="NCBI Taxonomy" id="57577"/>
    <lineage>
        <taxon>Eukaryota</taxon>
        <taxon>Viridiplantae</taxon>
        <taxon>Streptophyta</taxon>
        <taxon>Embryophyta</taxon>
        <taxon>Tracheophyta</taxon>
        <taxon>Spermatophyta</taxon>
        <taxon>Magnoliopsida</taxon>
        <taxon>eudicotyledons</taxon>
        <taxon>Gunneridae</taxon>
        <taxon>Pentapetalae</taxon>
        <taxon>rosids</taxon>
        <taxon>fabids</taxon>
        <taxon>Fabales</taxon>
        <taxon>Fabaceae</taxon>
        <taxon>Papilionoideae</taxon>
        <taxon>50 kb inversion clade</taxon>
        <taxon>NPAAA clade</taxon>
        <taxon>Hologalegina</taxon>
        <taxon>IRL clade</taxon>
        <taxon>Trifolieae</taxon>
        <taxon>Trifolium</taxon>
    </lineage>
</organism>
<accession>A0A2K3KKQ4</accession>
<reference evidence="2 3" key="2">
    <citation type="journal article" date="2017" name="Front. Plant Sci.">
        <title>Gene Classification and Mining of Molecular Markers Useful in Red Clover (Trifolium pratense) Breeding.</title>
        <authorList>
            <person name="Istvanek J."/>
            <person name="Dluhosova J."/>
            <person name="Dluhos P."/>
            <person name="Patkova L."/>
            <person name="Nedelnik J."/>
            <person name="Repkova J."/>
        </authorList>
    </citation>
    <scope>NUCLEOTIDE SEQUENCE [LARGE SCALE GENOMIC DNA]</scope>
    <source>
        <strain evidence="3">cv. Tatra</strain>
        <tissue evidence="2">Young leaves</tissue>
    </source>
</reference>
<sequence length="25" mass="2576">MSDSAKSSPTKTDAVPSLQQVVIDA</sequence>
<protein>
    <submittedName>
        <fullName evidence="2">Uncharacterized protein</fullName>
    </submittedName>
</protein>
<feature type="region of interest" description="Disordered" evidence="1">
    <location>
        <begin position="1"/>
        <end position="25"/>
    </location>
</feature>
<feature type="compositionally biased region" description="Polar residues" evidence="1">
    <location>
        <begin position="1"/>
        <end position="11"/>
    </location>
</feature>
<evidence type="ECO:0000313" key="2">
    <source>
        <dbReference type="EMBL" id="PNX66823.1"/>
    </source>
</evidence>
<dbReference type="Proteomes" id="UP000236291">
    <property type="component" value="Unassembled WGS sequence"/>
</dbReference>